<name>A0ABZ2UTL0_9CYAN</name>
<reference evidence="1 2" key="1">
    <citation type="submission" date="2024-04" db="EMBL/GenBank/DDBJ databases">
        <title>Okeanomitos corallinicola gen. &amp; sp. nov. (Nostocales, Cyanobacteria), a new toxic marine heterocyst-forming cyanobacterium from a coral reef.</title>
        <authorList>
            <person name="Li H."/>
            <person name="Li R."/>
            <person name="Kang J."/>
            <person name="Hii K.S."/>
            <person name="Mohamed H.F."/>
            <person name="Xu X."/>
            <person name="Luo Z."/>
        </authorList>
    </citation>
    <scope>NUCLEOTIDE SEQUENCE [LARGE SCALE GENOMIC DNA]</scope>
    <source>
        <strain evidence="1 2">TIOX110</strain>
    </source>
</reference>
<dbReference type="SUPFAM" id="SSF53448">
    <property type="entry name" value="Nucleotide-diphospho-sugar transferases"/>
    <property type="match status" value="1"/>
</dbReference>
<proteinExistence type="predicted"/>
<evidence type="ECO:0000313" key="1">
    <source>
        <dbReference type="EMBL" id="WZB88299.1"/>
    </source>
</evidence>
<dbReference type="Proteomes" id="UP001483337">
    <property type="component" value="Chromosome"/>
</dbReference>
<dbReference type="CDD" id="cd00761">
    <property type="entry name" value="Glyco_tranf_GTA_type"/>
    <property type="match status" value="1"/>
</dbReference>
<organism evidence="1 2">
    <name type="scientific">Okeanomitos corallinicola TIOX110</name>
    <dbReference type="NCBI Taxonomy" id="3133117"/>
    <lineage>
        <taxon>Bacteria</taxon>
        <taxon>Bacillati</taxon>
        <taxon>Cyanobacteriota</taxon>
        <taxon>Cyanophyceae</taxon>
        <taxon>Nostocales</taxon>
        <taxon>Aphanizomenonaceae</taxon>
        <taxon>Okeanomitos</taxon>
    </lineage>
</organism>
<dbReference type="InterPro" id="IPR029044">
    <property type="entry name" value="Nucleotide-diphossugar_trans"/>
</dbReference>
<sequence>MTNPQLSIIIPMRGGVEDSWLQELLKIQGSTEFILVYPPHVPFFKVIDPRLRQIKSPLKGEVVQRVTALLNASGKYVLSINCDEYIHPDILAITEDYFSNFPDSYFFRLNQVQFPFGKAPIGKDWNSLANIKDIGIRKRNDGKTYSPEEIEYTMREVPIVPLNNKKDFFALFRGRKDHRGPHQENFDKKVWKNELVQATLPEIATTFNLFGPFKYVPFWTADRLMGLSVQAKFFEPGKIAGHWLCLPEQLRTEDNPPNQPRVNRRYVLAEILLLKLFASFGYIWNLTIFDKGGIFMVWFPKDTLRKIAYKLGLKKSNPTN</sequence>
<keyword evidence="1" id="KW-0808">Transferase</keyword>
<gene>
    <name evidence="1" type="ORF">WJM97_00945</name>
</gene>
<dbReference type="GO" id="GO:0016757">
    <property type="term" value="F:glycosyltransferase activity"/>
    <property type="evidence" value="ECO:0007669"/>
    <property type="project" value="UniProtKB-KW"/>
</dbReference>
<evidence type="ECO:0000313" key="2">
    <source>
        <dbReference type="Proteomes" id="UP001483337"/>
    </source>
</evidence>
<accession>A0ABZ2UTL0</accession>
<protein>
    <submittedName>
        <fullName evidence="1">Glycosyltransferase family A protein</fullName>
        <ecNumber evidence="1">2.4.-.-</ecNumber>
    </submittedName>
</protein>
<dbReference type="EC" id="2.4.-.-" evidence="1"/>
<dbReference type="EMBL" id="CP150886">
    <property type="protein sequence ID" value="WZB88299.1"/>
    <property type="molecule type" value="Genomic_DNA"/>
</dbReference>
<keyword evidence="1" id="KW-0328">Glycosyltransferase</keyword>
<dbReference type="RefSeq" id="WP_353931207.1">
    <property type="nucleotide sequence ID" value="NZ_CP150886.1"/>
</dbReference>
<keyword evidence="2" id="KW-1185">Reference proteome</keyword>